<name>A0A0M2SS22_9BACI</name>
<keyword evidence="3" id="KW-0808">Transferase</keyword>
<keyword evidence="4 10" id="KW-0418">Kinase</keyword>
<comment type="catalytic activity">
    <reaction evidence="1">
        <text>ATP + protein L-histidine = ADP + protein N-phospho-L-histidine.</text>
        <dbReference type="EC" id="2.7.13.3"/>
    </reaction>
</comment>
<keyword evidence="6" id="KW-0472">Membrane</keyword>
<comment type="caution">
    <text evidence="10">The sequence shown here is derived from an EMBL/GenBank/DDBJ whole genome shotgun (WGS) entry which is preliminary data.</text>
</comment>
<organism evidence="10 11">
    <name type="scientific">Mesobacillus campisalis</name>
    <dbReference type="NCBI Taxonomy" id="1408103"/>
    <lineage>
        <taxon>Bacteria</taxon>
        <taxon>Bacillati</taxon>
        <taxon>Bacillota</taxon>
        <taxon>Bacilli</taxon>
        <taxon>Bacillales</taxon>
        <taxon>Bacillaceae</taxon>
        <taxon>Mesobacillus</taxon>
    </lineage>
</organism>
<feature type="transmembrane region" description="Helical" evidence="6">
    <location>
        <begin position="38"/>
        <end position="57"/>
    </location>
</feature>
<evidence type="ECO:0000259" key="9">
    <source>
        <dbReference type="Pfam" id="PF23540"/>
    </source>
</evidence>
<keyword evidence="6" id="KW-1133">Transmembrane helix</keyword>
<dbReference type="PATRIC" id="fig|1408103.3.peg.3212"/>
<feature type="transmembrane region" description="Helical" evidence="6">
    <location>
        <begin position="63"/>
        <end position="96"/>
    </location>
</feature>
<feature type="transmembrane region" description="Helical" evidence="6">
    <location>
        <begin position="103"/>
        <end position="125"/>
    </location>
</feature>
<dbReference type="Proteomes" id="UP000034166">
    <property type="component" value="Unassembled WGS sequence"/>
</dbReference>
<accession>A0A0M2SS22</accession>
<dbReference type="InterPro" id="IPR036890">
    <property type="entry name" value="HATPase_C_sf"/>
</dbReference>
<evidence type="ECO:0000256" key="5">
    <source>
        <dbReference type="ARBA" id="ARBA00023012"/>
    </source>
</evidence>
<evidence type="ECO:0000259" key="7">
    <source>
        <dbReference type="Pfam" id="PF02518"/>
    </source>
</evidence>
<dbReference type="EC" id="2.7.13.3" evidence="2"/>
<evidence type="ECO:0000313" key="11">
    <source>
        <dbReference type="Proteomes" id="UP000034166"/>
    </source>
</evidence>
<gene>
    <name evidence="10" type="ORF">WQ57_14270</name>
</gene>
<dbReference type="RefSeq" id="WP_046524457.1">
    <property type="nucleotide sequence ID" value="NZ_LAYY01000015.1"/>
</dbReference>
<keyword evidence="5" id="KW-0902">Two-component regulatory system</keyword>
<keyword evidence="6" id="KW-0812">Transmembrane</keyword>
<dbReference type="EMBL" id="LAYY01000015">
    <property type="protein sequence ID" value="KKK37364.1"/>
    <property type="molecule type" value="Genomic_DNA"/>
</dbReference>
<dbReference type="InterPro" id="IPR011712">
    <property type="entry name" value="Sig_transdc_His_kin_sub3_dim/P"/>
</dbReference>
<dbReference type="CDD" id="cd16917">
    <property type="entry name" value="HATPase_UhpB-NarQ-NarX-like"/>
    <property type="match status" value="1"/>
</dbReference>
<dbReference type="Pfam" id="PF07730">
    <property type="entry name" value="HisKA_3"/>
    <property type="match status" value="1"/>
</dbReference>
<feature type="domain" description="Histidine kinase/HSP90-like ATPase" evidence="7">
    <location>
        <begin position="283"/>
        <end position="367"/>
    </location>
</feature>
<sequence>MIRQYWNLLKTTGISPYIWTILGILPFYFIFSQTLSTIVIVTGLILTVLFFVFYRLAFISKSWAVYIWTVMLIGISVASTTLFSYVYFAFFIAYFIGNIHQKIPFFVLYFIHLVSMSAAINFELILKEDLFLTQLPFVIIVWISIIFLPLSIRNRNVRGRLEEKLEDANKRISELVKLEERQRIARDLHDTLGQKLSLIGLKSDLASRLVYKDPEQARAELKDVQQTSRTALNEVRKMVAEMRGIRVKEELARVQQILKAAEIEFHCDAELPVKNVSLLTENILSMCLKEAVNNIVKHSDAANCHVALIQSPKEITLMVKDDGKGCVTEADFSKGSGLNGMRERLEFVNGTLDIKDEEGTLLVIKVPRFVEQKDREGAK</sequence>
<dbReference type="PANTHER" id="PTHR24421:SF63">
    <property type="entry name" value="SENSOR HISTIDINE KINASE DESK"/>
    <property type="match status" value="1"/>
</dbReference>
<evidence type="ECO:0000256" key="3">
    <source>
        <dbReference type="ARBA" id="ARBA00022679"/>
    </source>
</evidence>
<dbReference type="Gene3D" id="1.20.5.1930">
    <property type="match status" value="1"/>
</dbReference>
<evidence type="ECO:0000313" key="10">
    <source>
        <dbReference type="EMBL" id="KKK37364.1"/>
    </source>
</evidence>
<feature type="domain" description="Signal transduction histidine kinase subgroup 3 dimerisation and phosphoacceptor" evidence="8">
    <location>
        <begin position="180"/>
        <end position="243"/>
    </location>
</feature>
<feature type="domain" description="DesK/YvfT N-terminal" evidence="9">
    <location>
        <begin position="3"/>
        <end position="152"/>
    </location>
</feature>
<evidence type="ECO:0000256" key="4">
    <source>
        <dbReference type="ARBA" id="ARBA00022777"/>
    </source>
</evidence>
<dbReference type="SUPFAM" id="SSF55874">
    <property type="entry name" value="ATPase domain of HSP90 chaperone/DNA topoisomerase II/histidine kinase"/>
    <property type="match status" value="1"/>
</dbReference>
<dbReference type="InterPro" id="IPR056374">
    <property type="entry name" value="DesK/YvfT_N"/>
</dbReference>
<dbReference type="PANTHER" id="PTHR24421">
    <property type="entry name" value="NITRATE/NITRITE SENSOR PROTEIN NARX-RELATED"/>
    <property type="match status" value="1"/>
</dbReference>
<dbReference type="Gene3D" id="3.30.565.10">
    <property type="entry name" value="Histidine kinase-like ATPase, C-terminal domain"/>
    <property type="match status" value="1"/>
</dbReference>
<protein>
    <recommendedName>
        <fullName evidence="2">histidine kinase</fullName>
        <ecNumber evidence="2">2.7.13.3</ecNumber>
    </recommendedName>
</protein>
<evidence type="ECO:0000256" key="6">
    <source>
        <dbReference type="SAM" id="Phobius"/>
    </source>
</evidence>
<dbReference type="AlphaFoldDB" id="A0A0M2SS22"/>
<dbReference type="GO" id="GO:0000155">
    <property type="term" value="F:phosphorelay sensor kinase activity"/>
    <property type="evidence" value="ECO:0007669"/>
    <property type="project" value="InterPro"/>
</dbReference>
<reference evidence="10 11" key="1">
    <citation type="submission" date="2015-04" db="EMBL/GenBank/DDBJ databases">
        <title>Taxonomic description and genome sequence of Bacillus campisalis sp. nov., a novel member of the genus Bacillus isolated from solar saltern.</title>
        <authorList>
            <person name="Mathan Kumar R."/>
            <person name="Kaur G."/>
            <person name="Kumar A."/>
            <person name="Singh N.K."/>
            <person name="Kaur N."/>
            <person name="Kumar N."/>
            <person name="Mayilraj S."/>
        </authorList>
    </citation>
    <scope>NUCLEOTIDE SEQUENCE [LARGE SCALE GENOMIC DNA]</scope>
    <source>
        <strain evidence="10 11">SA2-6</strain>
    </source>
</reference>
<keyword evidence="11" id="KW-1185">Reference proteome</keyword>
<evidence type="ECO:0000259" key="8">
    <source>
        <dbReference type="Pfam" id="PF07730"/>
    </source>
</evidence>
<dbReference type="InterPro" id="IPR003594">
    <property type="entry name" value="HATPase_dom"/>
</dbReference>
<dbReference type="InterPro" id="IPR050482">
    <property type="entry name" value="Sensor_HK_TwoCompSys"/>
</dbReference>
<dbReference type="Pfam" id="PF23540">
    <property type="entry name" value="DesK_N"/>
    <property type="match status" value="1"/>
</dbReference>
<dbReference type="OrthoDB" id="9797605at2"/>
<proteinExistence type="predicted"/>
<evidence type="ECO:0000256" key="2">
    <source>
        <dbReference type="ARBA" id="ARBA00012438"/>
    </source>
</evidence>
<dbReference type="GO" id="GO:0016020">
    <property type="term" value="C:membrane"/>
    <property type="evidence" value="ECO:0007669"/>
    <property type="project" value="InterPro"/>
</dbReference>
<feature type="transmembrane region" description="Helical" evidence="6">
    <location>
        <begin position="131"/>
        <end position="150"/>
    </location>
</feature>
<feature type="transmembrane region" description="Helical" evidence="6">
    <location>
        <begin position="14"/>
        <end position="31"/>
    </location>
</feature>
<dbReference type="GO" id="GO:0046983">
    <property type="term" value="F:protein dimerization activity"/>
    <property type="evidence" value="ECO:0007669"/>
    <property type="project" value="InterPro"/>
</dbReference>
<evidence type="ECO:0000256" key="1">
    <source>
        <dbReference type="ARBA" id="ARBA00000085"/>
    </source>
</evidence>
<dbReference type="Pfam" id="PF02518">
    <property type="entry name" value="HATPase_c"/>
    <property type="match status" value="1"/>
</dbReference>